<dbReference type="InterPro" id="IPR036388">
    <property type="entry name" value="WH-like_DNA-bd_sf"/>
</dbReference>
<dbReference type="InterPro" id="IPR029063">
    <property type="entry name" value="SAM-dependent_MTases_sf"/>
</dbReference>
<evidence type="ECO:0000256" key="3">
    <source>
        <dbReference type="ARBA" id="ARBA00022691"/>
    </source>
</evidence>
<evidence type="ECO:0000259" key="5">
    <source>
        <dbReference type="Pfam" id="PF00891"/>
    </source>
</evidence>
<dbReference type="GO" id="GO:0008171">
    <property type="term" value="F:O-methyltransferase activity"/>
    <property type="evidence" value="ECO:0007669"/>
    <property type="project" value="InterPro"/>
</dbReference>
<dbReference type="InterPro" id="IPR036390">
    <property type="entry name" value="WH_DNA-bd_sf"/>
</dbReference>
<dbReference type="Gene3D" id="3.40.50.150">
    <property type="entry name" value="Vaccinia Virus protein VP39"/>
    <property type="match status" value="1"/>
</dbReference>
<dbReference type="InterPro" id="IPR016461">
    <property type="entry name" value="COMT-like"/>
</dbReference>
<keyword evidence="3" id="KW-0949">S-adenosyl-L-methionine</keyword>
<feature type="domain" description="O-methyltransferase C-terminal" evidence="5">
    <location>
        <begin position="194"/>
        <end position="370"/>
    </location>
</feature>
<gene>
    <name evidence="6" type="ORF">BDY17DRAFT_45652</name>
</gene>
<dbReference type="SUPFAM" id="SSF53335">
    <property type="entry name" value="S-adenosyl-L-methionine-dependent methyltransferases"/>
    <property type="match status" value="1"/>
</dbReference>
<dbReference type="OrthoDB" id="2410195at2759"/>
<evidence type="ECO:0000313" key="7">
    <source>
        <dbReference type="Proteomes" id="UP000799767"/>
    </source>
</evidence>
<dbReference type="SUPFAM" id="SSF46785">
    <property type="entry name" value="Winged helix' DNA-binding domain"/>
    <property type="match status" value="1"/>
</dbReference>
<dbReference type="GeneID" id="54479407"/>
<reference evidence="6" key="1">
    <citation type="journal article" date="2020" name="Stud. Mycol.">
        <title>101 Dothideomycetes genomes: a test case for predicting lifestyles and emergence of pathogens.</title>
        <authorList>
            <person name="Haridas S."/>
            <person name="Albert R."/>
            <person name="Binder M."/>
            <person name="Bloem J."/>
            <person name="Labutti K."/>
            <person name="Salamov A."/>
            <person name="Andreopoulos B."/>
            <person name="Baker S."/>
            <person name="Barry K."/>
            <person name="Bills G."/>
            <person name="Bluhm B."/>
            <person name="Cannon C."/>
            <person name="Castanera R."/>
            <person name="Culley D."/>
            <person name="Daum C."/>
            <person name="Ezra D."/>
            <person name="Gonzalez J."/>
            <person name="Henrissat B."/>
            <person name="Kuo A."/>
            <person name="Liang C."/>
            <person name="Lipzen A."/>
            <person name="Lutzoni F."/>
            <person name="Magnuson J."/>
            <person name="Mondo S."/>
            <person name="Nolan M."/>
            <person name="Ohm R."/>
            <person name="Pangilinan J."/>
            <person name="Park H.-J."/>
            <person name="Ramirez L."/>
            <person name="Alfaro M."/>
            <person name="Sun H."/>
            <person name="Tritt A."/>
            <person name="Yoshinaga Y."/>
            <person name="Zwiers L.-H."/>
            <person name="Turgeon B."/>
            <person name="Goodwin S."/>
            <person name="Spatafora J."/>
            <person name="Crous P."/>
            <person name="Grigoriev I."/>
        </authorList>
    </citation>
    <scope>NUCLEOTIDE SEQUENCE</scope>
    <source>
        <strain evidence="6">CBS 113389</strain>
    </source>
</reference>
<organism evidence="6 7">
    <name type="scientific">Neohortaea acidophila</name>
    <dbReference type="NCBI Taxonomy" id="245834"/>
    <lineage>
        <taxon>Eukaryota</taxon>
        <taxon>Fungi</taxon>
        <taxon>Dikarya</taxon>
        <taxon>Ascomycota</taxon>
        <taxon>Pezizomycotina</taxon>
        <taxon>Dothideomycetes</taxon>
        <taxon>Dothideomycetidae</taxon>
        <taxon>Mycosphaerellales</taxon>
        <taxon>Teratosphaeriaceae</taxon>
        <taxon>Neohortaea</taxon>
    </lineage>
</organism>
<dbReference type="PANTHER" id="PTHR43712">
    <property type="entry name" value="PUTATIVE (AFU_ORTHOLOGUE AFUA_4G14580)-RELATED"/>
    <property type="match status" value="1"/>
</dbReference>
<sequence length="410" mass="45860">MSPSAVVDVLELLAQKSFNGVERKELYNAALKLAWSLESEQDTAQRLYHGHLPLATAQTGIDLNLFKYLSEHSEKAFSVKELATHCDADPVLLARLLRFYASQCMVFQTAEGKFAASNITRNLSIPGTAAGIKHYSLTMTPAYNAIPEFLAQTKYANPTTSAPFNMAYKTEMGVFEWRKHNPKNAKAGQEFMAAQRMGQRSVWDGQVPMHDFALSQEDLQNGRVLMCDVGAGFGHQSIDFRKFNPKIQGQIVVEDLPLVQDMIPNRPELAALDITVQPHDFMQEQPIKDAKVYYLRNVIHNWNNEPSKTILSRISQAMARNSVIIIDDVVMPKVGASWKQASMDLAMMTMLAAVERTEDDFASLLAGAGLKIREMWTYDEDYGDTLIVAERIPSRSSSPMQAEDGTWSTQ</sequence>
<keyword evidence="7" id="KW-1185">Reference proteome</keyword>
<dbReference type="AlphaFoldDB" id="A0A6A6PIP1"/>
<dbReference type="InterPro" id="IPR001077">
    <property type="entry name" value="COMT_C"/>
</dbReference>
<accession>A0A6A6PIP1</accession>
<dbReference type="PIRSF" id="PIRSF005739">
    <property type="entry name" value="O-mtase"/>
    <property type="match status" value="1"/>
</dbReference>
<dbReference type="EMBL" id="MU001641">
    <property type="protein sequence ID" value="KAF2479785.1"/>
    <property type="molecule type" value="Genomic_DNA"/>
</dbReference>
<keyword evidence="2 6" id="KW-0808">Transferase</keyword>
<keyword evidence="1 6" id="KW-0489">Methyltransferase</keyword>
<protein>
    <submittedName>
        <fullName evidence="6">S-adenosyl-L-methionine-dependent methyltransferase</fullName>
    </submittedName>
</protein>
<proteinExistence type="predicted"/>
<name>A0A6A6PIP1_9PEZI</name>
<evidence type="ECO:0000256" key="2">
    <source>
        <dbReference type="ARBA" id="ARBA00022679"/>
    </source>
</evidence>
<dbReference type="Pfam" id="PF00891">
    <property type="entry name" value="Methyltransf_2"/>
    <property type="match status" value="1"/>
</dbReference>
<dbReference type="GO" id="GO:0032259">
    <property type="term" value="P:methylation"/>
    <property type="evidence" value="ECO:0007669"/>
    <property type="project" value="UniProtKB-KW"/>
</dbReference>
<dbReference type="PANTHER" id="PTHR43712:SF1">
    <property type="entry name" value="HYPOTHETICAL O-METHYLTRANSFERASE (EUROFUNG)-RELATED"/>
    <property type="match status" value="1"/>
</dbReference>
<evidence type="ECO:0000256" key="4">
    <source>
        <dbReference type="PIRSR" id="PIRSR005739-1"/>
    </source>
</evidence>
<dbReference type="Proteomes" id="UP000799767">
    <property type="component" value="Unassembled WGS sequence"/>
</dbReference>
<feature type="active site" description="Proton acceptor" evidence="4">
    <location>
        <position position="300"/>
    </location>
</feature>
<evidence type="ECO:0000256" key="1">
    <source>
        <dbReference type="ARBA" id="ARBA00022603"/>
    </source>
</evidence>
<dbReference type="RefSeq" id="XP_033586355.1">
    <property type="nucleotide sequence ID" value="XM_033738405.1"/>
</dbReference>
<dbReference type="Gene3D" id="1.10.10.10">
    <property type="entry name" value="Winged helix-like DNA-binding domain superfamily/Winged helix DNA-binding domain"/>
    <property type="match status" value="1"/>
</dbReference>
<evidence type="ECO:0000313" key="6">
    <source>
        <dbReference type="EMBL" id="KAF2479785.1"/>
    </source>
</evidence>
<dbReference type="PROSITE" id="PS51683">
    <property type="entry name" value="SAM_OMT_II"/>
    <property type="match status" value="1"/>
</dbReference>